<name>A0ABM9LS85_9MYCO</name>
<feature type="domain" description="Thoeris protein ThsB TIR-like" evidence="1">
    <location>
        <begin position="36"/>
        <end position="130"/>
    </location>
</feature>
<dbReference type="Proteomes" id="UP001190465">
    <property type="component" value="Chromosome"/>
</dbReference>
<gene>
    <name evidence="2" type="ORF">MU0053_002510</name>
</gene>
<proteinExistence type="predicted"/>
<dbReference type="EMBL" id="OY726397">
    <property type="protein sequence ID" value="CAJ1503736.1"/>
    <property type="molecule type" value="Genomic_DNA"/>
</dbReference>
<protein>
    <submittedName>
        <fullName evidence="2">TIR domain-containing protein</fullName>
    </submittedName>
</protein>
<dbReference type="Pfam" id="PF08937">
    <property type="entry name" value="ThsB_TIR"/>
    <property type="match status" value="1"/>
</dbReference>
<sequence length="203" mass="23009">MADGYQASSKQLMRQAQRVAELASARKVDSTRHKCFVSYHVDDLSEVETFLDDFGSEFIPRSVGVTVEDDFIDSDDEDYIKRRIRELYLSDSTVTIVLLGACTWGRQFVDWEISSSLRNDTVNKRSGLLVYPLPSMNNSATLPDRINDNWIKDDQTASYTRYLAYPDSPSRVRANIEAAFGDRNSKSNLVDNSRALRTTNSCP</sequence>
<accession>A0ABM9LS85</accession>
<evidence type="ECO:0000313" key="3">
    <source>
        <dbReference type="Proteomes" id="UP001190465"/>
    </source>
</evidence>
<keyword evidence="3" id="KW-1185">Reference proteome</keyword>
<dbReference type="InterPro" id="IPR015032">
    <property type="entry name" value="ThsB__TIR-like_domain"/>
</dbReference>
<evidence type="ECO:0000259" key="1">
    <source>
        <dbReference type="Pfam" id="PF08937"/>
    </source>
</evidence>
<dbReference type="RefSeq" id="WP_308482630.1">
    <property type="nucleotide sequence ID" value="NZ_OY726397.1"/>
</dbReference>
<reference evidence="2 3" key="1">
    <citation type="submission" date="2023-08" db="EMBL/GenBank/DDBJ databases">
        <authorList>
            <person name="Folkvardsen B D."/>
            <person name="Norman A."/>
        </authorList>
    </citation>
    <scope>NUCLEOTIDE SEQUENCE [LARGE SCALE GENOMIC DNA]</scope>
    <source>
        <strain evidence="2 3">Mu0053</strain>
    </source>
</reference>
<dbReference type="Gene3D" id="3.40.50.11200">
    <property type="match status" value="1"/>
</dbReference>
<evidence type="ECO:0000313" key="2">
    <source>
        <dbReference type="EMBL" id="CAJ1503736.1"/>
    </source>
</evidence>
<organism evidence="2 3">
    <name type="scientific">[Mycobacterium] burgundiense</name>
    <dbReference type="NCBI Taxonomy" id="3064286"/>
    <lineage>
        <taxon>Bacteria</taxon>
        <taxon>Bacillati</taxon>
        <taxon>Actinomycetota</taxon>
        <taxon>Actinomycetes</taxon>
        <taxon>Mycobacteriales</taxon>
        <taxon>Mycobacteriaceae</taxon>
        <taxon>Mycolicibacterium</taxon>
    </lineage>
</organism>